<dbReference type="InterPro" id="IPR040632">
    <property type="entry name" value="Sulfotransfer_4"/>
</dbReference>
<evidence type="ECO:0000313" key="2">
    <source>
        <dbReference type="Proteomes" id="UP001220324"/>
    </source>
</evidence>
<accession>A0AAD6CNM2</accession>
<dbReference type="Gene3D" id="3.40.50.300">
    <property type="entry name" value="P-loop containing nucleotide triphosphate hydrolases"/>
    <property type="match status" value="1"/>
</dbReference>
<dbReference type="InterPro" id="IPR027417">
    <property type="entry name" value="P-loop_NTPase"/>
</dbReference>
<keyword evidence="2" id="KW-1185">Reference proteome</keyword>
<reference evidence="1 2" key="1">
    <citation type="journal article" date="2023" name="IMA Fungus">
        <title>Comparative genomic study of the Penicillium genus elucidates a diverse pangenome and 15 lateral gene transfer events.</title>
        <authorList>
            <person name="Petersen C."/>
            <person name="Sorensen T."/>
            <person name="Nielsen M.R."/>
            <person name="Sondergaard T.E."/>
            <person name="Sorensen J.L."/>
            <person name="Fitzpatrick D.A."/>
            <person name="Frisvad J.C."/>
            <person name="Nielsen K.L."/>
        </authorList>
    </citation>
    <scope>NUCLEOTIDE SEQUENCE [LARGE SCALE GENOMIC DNA]</scope>
    <source>
        <strain evidence="1 2">IBT 35679</strain>
    </source>
</reference>
<dbReference type="EMBL" id="JAQIZZ010000007">
    <property type="protein sequence ID" value="KAJ5531945.1"/>
    <property type="molecule type" value="Genomic_DNA"/>
</dbReference>
<dbReference type="GO" id="GO:0016787">
    <property type="term" value="F:hydrolase activity"/>
    <property type="evidence" value="ECO:0007669"/>
    <property type="project" value="UniProtKB-KW"/>
</dbReference>
<sequence>MSNKDTTKMEILVLGLPRTGTQSLAGALSLSGYEKVYHMKDNFIRGDHTFWSRAMDAKFAGQGNRVNREDFDKLFGGEYRAVSDYPAAMFPDELIASYPSAKVILLTRDQDGWIKSMEDTLLHAWNAEKKSGTETESDARSPRFARDEMVRKIQTYAWNDDFRANGRQLFVEHNQHVRQLMESRPGDFLEINVAEGWQPLCHFLEKEIPTEGFPRQDDWAKYKKDVQKH</sequence>
<proteinExistence type="predicted"/>
<keyword evidence="1" id="KW-0378">Hydrolase</keyword>
<comment type="caution">
    <text evidence="1">The sequence shown here is derived from an EMBL/GenBank/DDBJ whole genome shotgun (WGS) entry which is preliminary data.</text>
</comment>
<organism evidence="1 2">
    <name type="scientific">Penicillium frequentans</name>
    <dbReference type="NCBI Taxonomy" id="3151616"/>
    <lineage>
        <taxon>Eukaryota</taxon>
        <taxon>Fungi</taxon>
        <taxon>Dikarya</taxon>
        <taxon>Ascomycota</taxon>
        <taxon>Pezizomycotina</taxon>
        <taxon>Eurotiomycetes</taxon>
        <taxon>Eurotiomycetidae</taxon>
        <taxon>Eurotiales</taxon>
        <taxon>Aspergillaceae</taxon>
        <taxon>Penicillium</taxon>
    </lineage>
</organism>
<dbReference type="AlphaFoldDB" id="A0AAD6CNM2"/>
<name>A0AAD6CNM2_9EURO</name>
<dbReference type="Proteomes" id="UP001220324">
    <property type="component" value="Unassembled WGS sequence"/>
</dbReference>
<dbReference type="PANTHER" id="PTHR36978:SF4">
    <property type="entry name" value="P-LOOP CONTAINING NUCLEOSIDE TRIPHOSPHATE HYDROLASE PROTEIN"/>
    <property type="match status" value="1"/>
</dbReference>
<gene>
    <name evidence="1" type="ORF">N7494_008497</name>
</gene>
<protein>
    <submittedName>
        <fullName evidence="1">P-loop containing nucleoside triphosphate hydrolase protein</fullName>
    </submittedName>
</protein>
<evidence type="ECO:0000313" key="1">
    <source>
        <dbReference type="EMBL" id="KAJ5531945.1"/>
    </source>
</evidence>
<dbReference type="SUPFAM" id="SSF52540">
    <property type="entry name" value="P-loop containing nucleoside triphosphate hydrolases"/>
    <property type="match status" value="1"/>
</dbReference>
<dbReference type="PANTHER" id="PTHR36978">
    <property type="entry name" value="P-LOOP CONTAINING NUCLEOTIDE TRIPHOSPHATE HYDROLASE"/>
    <property type="match status" value="1"/>
</dbReference>
<dbReference type="Pfam" id="PF17784">
    <property type="entry name" value="Sulfotransfer_4"/>
    <property type="match status" value="1"/>
</dbReference>